<dbReference type="GO" id="GO:0004000">
    <property type="term" value="F:adenosine deaminase activity"/>
    <property type="evidence" value="ECO:0007669"/>
    <property type="project" value="TreeGrafter"/>
</dbReference>
<reference evidence="4 5" key="1">
    <citation type="submission" date="2013-07" db="EMBL/GenBank/DDBJ databases">
        <authorList>
            <person name="Stoco P.H."/>
            <person name="Wagner G."/>
            <person name="Gerber A."/>
            <person name="Zaha A."/>
            <person name="Thompson C."/>
            <person name="Bartholomeu D.C."/>
            <person name="Luckemeyer D.D."/>
            <person name="Bahia D."/>
            <person name="Loreto E."/>
            <person name="Prestes E.B."/>
            <person name="Lima F.M."/>
            <person name="Rodrigues-Luiz G."/>
            <person name="Vallejo G.A."/>
            <person name="Filho J.F."/>
            <person name="Monteiro K.M."/>
            <person name="Tyler K.M."/>
            <person name="de Almeida L.G."/>
            <person name="Ortiz M.F."/>
            <person name="Siervo M.A."/>
            <person name="de Moraes M.H."/>
            <person name="Cunha O.L."/>
            <person name="Mendonca-Neto R."/>
            <person name="Silva R."/>
            <person name="Teixeira S.M."/>
            <person name="Murta S.M."/>
            <person name="Sincero T.C."/>
            <person name="Mendes T.A."/>
            <person name="Urmenyi T.P."/>
            <person name="Silva V.G."/>
            <person name="da Rocha W.D."/>
            <person name="Andersson B."/>
            <person name="Romanha A.J."/>
            <person name="Steindel M."/>
            <person name="de Vasconcelos A.T."/>
            <person name="Grisard E.C."/>
        </authorList>
    </citation>
    <scope>NUCLEOTIDE SEQUENCE [LARGE SCALE GENOMIC DNA]</scope>
    <source>
        <strain evidence="4 5">SC58</strain>
    </source>
</reference>
<evidence type="ECO:0000313" key="5">
    <source>
        <dbReference type="Proteomes" id="UP000031737"/>
    </source>
</evidence>
<sequence>MVTPCDVSLAAHAGNYSSPGAFEHAWARHCGHHSGKAAPLRFLPKLDLHCHLNGSISAPLLLHMESLQQGQSRTTGNAASGNEAAGLVFKRDEQMGRTLEQLTDPAERMSYCFQVFDNIYKVMTNIAFTRMAVQDLLLHSAAENMFILEIRTSLRHGLYATPHAAAHRIEAERVTKKAYVENVIQTVEHLMQGGVVDFETGALLPAGAPISPTWWLCFRKLYGSLVSNAMDDPREHDTEADTTWVTHDASLAQEEKLLERLREQLMHRMHVRLIVSINRGHDAEAAWEAVTLAKEVQKEQLQRFCAFLQADIAISQNTQQHTMSQYGEVIRRTCWVTGVDFSGYCGKNHFADFIPALMEARRGNTGALSSASSSFPSYASLGITLHAGEKDNPGELTAMVKFAPERWGHLIYTDPTNRAAIVARHDAIELCITSNTVTGGYAEVGQHHIGDILQQQQDHKGEAECDGMNPELLQALITESSLAAAMQCRVHRRLARWGQLPAVGRAATAIPNVSFHTDDRGVFCTSMTEELEMLFQHGCLTSETRTGELALKAMWALERLSVPHVFELPLEVVYSCVYPWKECCSCCNGGDALAAHMSAHVAALDEAARAGLSCAELNWLLRHFDSM</sequence>
<evidence type="ECO:0000313" key="4">
    <source>
        <dbReference type="EMBL" id="ESL07600.1"/>
    </source>
</evidence>
<dbReference type="Proteomes" id="UP000031737">
    <property type="component" value="Unassembled WGS sequence"/>
</dbReference>
<dbReference type="InterPro" id="IPR032466">
    <property type="entry name" value="Metal_Hydrolase"/>
</dbReference>
<evidence type="ECO:0000256" key="1">
    <source>
        <dbReference type="ARBA" id="ARBA00006676"/>
    </source>
</evidence>
<evidence type="ECO:0000256" key="2">
    <source>
        <dbReference type="ARBA" id="ARBA00022833"/>
    </source>
</evidence>
<comment type="similarity">
    <text evidence="1">Belongs to the metallo-dependent hydrolases superfamily. Adenosine and AMP deaminases family.</text>
</comment>
<dbReference type="GO" id="GO:0006154">
    <property type="term" value="P:adenosine catabolic process"/>
    <property type="evidence" value="ECO:0007669"/>
    <property type="project" value="TreeGrafter"/>
</dbReference>
<organism evidence="4 5">
    <name type="scientific">Trypanosoma rangeli SC58</name>
    <dbReference type="NCBI Taxonomy" id="429131"/>
    <lineage>
        <taxon>Eukaryota</taxon>
        <taxon>Discoba</taxon>
        <taxon>Euglenozoa</taxon>
        <taxon>Kinetoplastea</taxon>
        <taxon>Metakinetoplastina</taxon>
        <taxon>Trypanosomatida</taxon>
        <taxon>Trypanosomatidae</taxon>
        <taxon>Trypanosoma</taxon>
        <taxon>Herpetosoma</taxon>
    </lineage>
</organism>
<protein>
    <recommendedName>
        <fullName evidence="6">Adenosine deaminase</fullName>
    </recommendedName>
</protein>
<accession>A0A061IZY6</accession>
<dbReference type="AlphaFoldDB" id="A0A061IZY6"/>
<keyword evidence="3" id="KW-0546">Nucleotide metabolism</keyword>
<dbReference type="VEuPathDB" id="TriTrypDB:TRSC58_04708"/>
<dbReference type="PANTHER" id="PTHR11409">
    <property type="entry name" value="ADENOSINE DEAMINASE"/>
    <property type="match status" value="1"/>
</dbReference>
<evidence type="ECO:0008006" key="6">
    <source>
        <dbReference type="Google" id="ProtNLM"/>
    </source>
</evidence>
<name>A0A061IZY6_TRYRA</name>
<dbReference type="Gene3D" id="3.20.20.140">
    <property type="entry name" value="Metal-dependent hydrolases"/>
    <property type="match status" value="1"/>
</dbReference>
<dbReference type="EMBL" id="AUPL01004708">
    <property type="protein sequence ID" value="ESL07600.1"/>
    <property type="molecule type" value="Genomic_DNA"/>
</dbReference>
<dbReference type="PANTHER" id="PTHR11409:SF42">
    <property type="entry name" value="ADENOSINE DEAMINASE-LIKE PROTEIN"/>
    <property type="match status" value="1"/>
</dbReference>
<dbReference type="GO" id="GO:0009117">
    <property type="term" value="P:nucleotide metabolic process"/>
    <property type="evidence" value="ECO:0007669"/>
    <property type="project" value="UniProtKB-KW"/>
</dbReference>
<dbReference type="GO" id="GO:0046103">
    <property type="term" value="P:inosine biosynthetic process"/>
    <property type="evidence" value="ECO:0007669"/>
    <property type="project" value="TreeGrafter"/>
</dbReference>
<proteinExistence type="inferred from homology"/>
<dbReference type="SUPFAM" id="SSF51556">
    <property type="entry name" value="Metallo-dependent hydrolases"/>
    <property type="match status" value="1"/>
</dbReference>
<dbReference type="InterPro" id="IPR006330">
    <property type="entry name" value="Ado/ade_deaminase"/>
</dbReference>
<gene>
    <name evidence="4" type="ORF">TRSC58_04708</name>
</gene>
<keyword evidence="5" id="KW-1185">Reference proteome</keyword>
<comment type="caution">
    <text evidence="4">The sequence shown here is derived from an EMBL/GenBank/DDBJ whole genome shotgun (WGS) entry which is preliminary data.</text>
</comment>
<dbReference type="OrthoDB" id="272271at2759"/>
<keyword evidence="2" id="KW-0862">Zinc</keyword>
<evidence type="ECO:0000256" key="3">
    <source>
        <dbReference type="ARBA" id="ARBA00023080"/>
    </source>
</evidence>